<keyword evidence="2" id="KW-1185">Reference proteome</keyword>
<accession>A0ABU3CJY4</accession>
<proteinExistence type="predicted"/>
<reference evidence="1 2" key="1">
    <citation type="submission" date="2023-09" db="EMBL/GenBank/DDBJ databases">
        <authorList>
            <person name="Rey-Velasco X."/>
        </authorList>
    </citation>
    <scope>NUCLEOTIDE SEQUENCE [LARGE SCALE GENOMIC DNA]</scope>
    <source>
        <strain evidence="1 2">F260</strain>
    </source>
</reference>
<protein>
    <submittedName>
        <fullName evidence="1">Uncharacterized protein</fullName>
    </submittedName>
</protein>
<evidence type="ECO:0000313" key="1">
    <source>
        <dbReference type="EMBL" id="MDT0646669.1"/>
    </source>
</evidence>
<name>A0ABU3CJY4_9FLAO</name>
<dbReference type="EMBL" id="JAVRHO010000009">
    <property type="protein sequence ID" value="MDT0646669.1"/>
    <property type="molecule type" value="Genomic_DNA"/>
</dbReference>
<organism evidence="1 2">
    <name type="scientific">Autumnicola lenta</name>
    <dbReference type="NCBI Taxonomy" id="3075593"/>
    <lineage>
        <taxon>Bacteria</taxon>
        <taxon>Pseudomonadati</taxon>
        <taxon>Bacteroidota</taxon>
        <taxon>Flavobacteriia</taxon>
        <taxon>Flavobacteriales</taxon>
        <taxon>Flavobacteriaceae</taxon>
        <taxon>Autumnicola</taxon>
    </lineage>
</organism>
<comment type="caution">
    <text evidence="1">The sequence shown here is derived from an EMBL/GenBank/DDBJ whole genome shotgun (WGS) entry which is preliminary data.</text>
</comment>
<dbReference type="RefSeq" id="WP_311494836.1">
    <property type="nucleotide sequence ID" value="NZ_JAVRHO010000009.1"/>
</dbReference>
<sequence>MEIRKKLIKEIQLSNNEELLEELYHFLHRENKTEAVINLSREQQFAIEKSLNQVRHGQYLTNEEANEEIERWLNG</sequence>
<evidence type="ECO:0000313" key="2">
    <source>
        <dbReference type="Proteomes" id="UP001245285"/>
    </source>
</evidence>
<gene>
    <name evidence="1" type="ORF">RM545_08200</name>
</gene>
<dbReference type="Proteomes" id="UP001245285">
    <property type="component" value="Unassembled WGS sequence"/>
</dbReference>